<evidence type="ECO:0000256" key="1">
    <source>
        <dbReference type="ARBA" id="ARBA00004651"/>
    </source>
</evidence>
<evidence type="ECO:0000256" key="5">
    <source>
        <dbReference type="ARBA" id="ARBA00023136"/>
    </source>
</evidence>
<dbReference type="GO" id="GO:0005886">
    <property type="term" value="C:plasma membrane"/>
    <property type="evidence" value="ECO:0007669"/>
    <property type="project" value="UniProtKB-SubCell"/>
</dbReference>
<dbReference type="Pfam" id="PF02653">
    <property type="entry name" value="BPD_transp_2"/>
    <property type="match status" value="1"/>
</dbReference>
<dbReference type="Proteomes" id="UP000708298">
    <property type="component" value="Unassembled WGS sequence"/>
</dbReference>
<protein>
    <submittedName>
        <fullName evidence="7">ABC transporter permease</fullName>
    </submittedName>
</protein>
<sequence length="340" mass="35028">MKLISATVAVRSAREPDGGVAQHLRRWLQSLGPLAVLIVLLLVFEIARHNFLTGGNLAAIAESAAVPVILTTGLSFVILLGAIDLSMEGVMAASSMTLSLLCANDVNGNHWGVWGIAAAIGVGLAFGLVNGVLNTILRMPSLIVTLGTWFIGLGIASILFPAQVPTVRDPWVLGIAAYHIAGLSLIVFVALLLLLLFHLLLHYTHLGRMIFAVGGAEATLVMTGLPVPLFKIAAFVISGLLAGIAGVLLSARLGDGNANIGDGLLFPAVSACVLGGTLLSGGRGGVLQSAIGAVVLEVLNNGLIQIGAGPYVRNIISGAVILLVVAASGLHLRRKLRVVK</sequence>
<dbReference type="PANTHER" id="PTHR32196">
    <property type="entry name" value="ABC TRANSPORTER PERMEASE PROTEIN YPHD-RELATED-RELATED"/>
    <property type="match status" value="1"/>
</dbReference>
<dbReference type="PANTHER" id="PTHR32196:SF72">
    <property type="entry name" value="RIBOSE IMPORT PERMEASE PROTEIN RBSC"/>
    <property type="match status" value="1"/>
</dbReference>
<feature type="transmembrane region" description="Helical" evidence="6">
    <location>
        <begin position="209"/>
        <end position="226"/>
    </location>
</feature>
<dbReference type="CDD" id="cd06579">
    <property type="entry name" value="TM_PBP1_transp_AraH_like"/>
    <property type="match status" value="1"/>
</dbReference>
<evidence type="ECO:0000313" key="8">
    <source>
        <dbReference type="Proteomes" id="UP000708298"/>
    </source>
</evidence>
<name>A0A963YV47_9PROT</name>
<feature type="transmembrane region" description="Helical" evidence="6">
    <location>
        <begin position="59"/>
        <end position="83"/>
    </location>
</feature>
<evidence type="ECO:0000256" key="4">
    <source>
        <dbReference type="ARBA" id="ARBA00022989"/>
    </source>
</evidence>
<feature type="transmembrane region" description="Helical" evidence="6">
    <location>
        <begin position="111"/>
        <end position="129"/>
    </location>
</feature>
<feature type="transmembrane region" description="Helical" evidence="6">
    <location>
        <begin position="232"/>
        <end position="251"/>
    </location>
</feature>
<dbReference type="InterPro" id="IPR001851">
    <property type="entry name" value="ABC_transp_permease"/>
</dbReference>
<evidence type="ECO:0000313" key="7">
    <source>
        <dbReference type="EMBL" id="MCB8877137.1"/>
    </source>
</evidence>
<comment type="caution">
    <text evidence="7">The sequence shown here is derived from an EMBL/GenBank/DDBJ whole genome shotgun (WGS) entry which is preliminary data.</text>
</comment>
<reference evidence="7" key="2">
    <citation type="submission" date="2021-01" db="EMBL/GenBank/DDBJ databases">
        <authorList>
            <person name="Mieszkin S."/>
            <person name="Pouder E."/>
            <person name="Alain K."/>
        </authorList>
    </citation>
    <scope>NUCLEOTIDE SEQUENCE</scope>
    <source>
        <strain evidence="7">HW T2.11</strain>
    </source>
</reference>
<feature type="transmembrane region" description="Helical" evidence="6">
    <location>
        <begin position="30"/>
        <end position="47"/>
    </location>
</feature>
<dbReference type="EMBL" id="JAESVB010000010">
    <property type="protein sequence ID" value="MCB8877137.1"/>
    <property type="molecule type" value="Genomic_DNA"/>
</dbReference>
<evidence type="ECO:0000256" key="3">
    <source>
        <dbReference type="ARBA" id="ARBA00022692"/>
    </source>
</evidence>
<evidence type="ECO:0000256" key="2">
    <source>
        <dbReference type="ARBA" id="ARBA00022475"/>
    </source>
</evidence>
<comment type="subcellular location">
    <subcellularLocation>
        <location evidence="1">Cell membrane</location>
        <topology evidence="1">Multi-pass membrane protein</topology>
    </subcellularLocation>
</comment>
<dbReference type="GO" id="GO:0022857">
    <property type="term" value="F:transmembrane transporter activity"/>
    <property type="evidence" value="ECO:0007669"/>
    <property type="project" value="InterPro"/>
</dbReference>
<feature type="transmembrane region" description="Helical" evidence="6">
    <location>
        <begin position="172"/>
        <end position="197"/>
    </location>
</feature>
<keyword evidence="8" id="KW-1185">Reference proteome</keyword>
<keyword evidence="5 6" id="KW-0472">Membrane</keyword>
<proteinExistence type="predicted"/>
<accession>A0A963YV47</accession>
<evidence type="ECO:0000256" key="6">
    <source>
        <dbReference type="SAM" id="Phobius"/>
    </source>
</evidence>
<keyword evidence="3 6" id="KW-0812">Transmembrane</keyword>
<keyword evidence="4 6" id="KW-1133">Transmembrane helix</keyword>
<feature type="transmembrane region" description="Helical" evidence="6">
    <location>
        <begin position="311"/>
        <end position="332"/>
    </location>
</feature>
<keyword evidence="2" id="KW-1003">Cell membrane</keyword>
<gene>
    <name evidence="7" type="ORF">ASILVAE211_18220</name>
</gene>
<dbReference type="RefSeq" id="WP_227322791.1">
    <property type="nucleotide sequence ID" value="NZ_JAESVB010000010.1"/>
</dbReference>
<feature type="transmembrane region" description="Helical" evidence="6">
    <location>
        <begin position="263"/>
        <end position="291"/>
    </location>
</feature>
<organism evidence="7 8">
    <name type="scientific">Acidisoma silvae</name>
    <dbReference type="NCBI Taxonomy" id="2802396"/>
    <lineage>
        <taxon>Bacteria</taxon>
        <taxon>Pseudomonadati</taxon>
        <taxon>Pseudomonadota</taxon>
        <taxon>Alphaproteobacteria</taxon>
        <taxon>Acetobacterales</taxon>
        <taxon>Acidocellaceae</taxon>
        <taxon>Acidisoma</taxon>
    </lineage>
</organism>
<reference evidence="7" key="1">
    <citation type="journal article" date="2021" name="Microorganisms">
        <title>Acidisoma silvae sp. nov. and Acidisomacellulosilytica sp. nov., Two Acidophilic Bacteria Isolated from Decaying Wood, Hydrolyzing Cellulose and Producing Poly-3-hydroxybutyrate.</title>
        <authorList>
            <person name="Mieszkin S."/>
            <person name="Pouder E."/>
            <person name="Uroz S."/>
            <person name="Simon-Colin C."/>
            <person name="Alain K."/>
        </authorList>
    </citation>
    <scope>NUCLEOTIDE SEQUENCE</scope>
    <source>
        <strain evidence="7">HW T2.11</strain>
    </source>
</reference>
<feature type="transmembrane region" description="Helical" evidence="6">
    <location>
        <begin position="141"/>
        <end position="160"/>
    </location>
</feature>
<dbReference type="AlphaFoldDB" id="A0A963YV47"/>